<gene>
    <name evidence="9" type="ORF">PENARI_c086G04173</name>
</gene>
<feature type="region of interest" description="Disordered" evidence="6">
    <location>
        <begin position="208"/>
        <end position="230"/>
    </location>
</feature>
<feature type="domain" description="Rhodopsin" evidence="8">
    <location>
        <begin position="461"/>
        <end position="548"/>
    </location>
</feature>
<dbReference type="STRING" id="1835702.A0A1F5L1Y4"/>
<dbReference type="OrthoDB" id="6077919at2759"/>
<feature type="compositionally biased region" description="Low complexity" evidence="6">
    <location>
        <begin position="629"/>
        <end position="667"/>
    </location>
</feature>
<comment type="caution">
    <text evidence="9">The sequence shown here is derived from an EMBL/GenBank/DDBJ whole genome shotgun (WGS) entry which is preliminary data.</text>
</comment>
<comment type="similarity">
    <text evidence="5">Belongs to the SAT4 family.</text>
</comment>
<keyword evidence="4 7" id="KW-0472">Membrane</keyword>
<dbReference type="InterPro" id="IPR052337">
    <property type="entry name" value="SAT4-like"/>
</dbReference>
<evidence type="ECO:0000313" key="9">
    <source>
        <dbReference type="EMBL" id="OGE46931.1"/>
    </source>
</evidence>
<dbReference type="GeneID" id="34582476"/>
<evidence type="ECO:0000259" key="8">
    <source>
        <dbReference type="Pfam" id="PF20684"/>
    </source>
</evidence>
<evidence type="ECO:0000256" key="3">
    <source>
        <dbReference type="ARBA" id="ARBA00022989"/>
    </source>
</evidence>
<evidence type="ECO:0000256" key="6">
    <source>
        <dbReference type="SAM" id="MobiDB-lite"/>
    </source>
</evidence>
<dbReference type="Pfam" id="PF20684">
    <property type="entry name" value="Fung_rhodopsin"/>
    <property type="match status" value="1"/>
</dbReference>
<accession>A0A1F5L1Y4</accession>
<feature type="compositionally biased region" description="Low complexity" evidence="6">
    <location>
        <begin position="688"/>
        <end position="698"/>
    </location>
</feature>
<evidence type="ECO:0000256" key="1">
    <source>
        <dbReference type="ARBA" id="ARBA00004141"/>
    </source>
</evidence>
<dbReference type="EMBL" id="LXJU01000086">
    <property type="protein sequence ID" value="OGE46931.1"/>
    <property type="molecule type" value="Genomic_DNA"/>
</dbReference>
<evidence type="ECO:0000256" key="5">
    <source>
        <dbReference type="ARBA" id="ARBA00038359"/>
    </source>
</evidence>
<dbReference type="AlphaFoldDB" id="A0A1F5L1Y4"/>
<feature type="transmembrane region" description="Helical" evidence="7">
    <location>
        <begin position="467"/>
        <end position="490"/>
    </location>
</feature>
<keyword evidence="3 7" id="KW-1133">Transmembrane helix</keyword>
<keyword evidence="10" id="KW-1185">Reference proteome</keyword>
<dbReference type="InterPro" id="IPR049326">
    <property type="entry name" value="Rhodopsin_dom_fungi"/>
</dbReference>
<evidence type="ECO:0000256" key="4">
    <source>
        <dbReference type="ARBA" id="ARBA00023136"/>
    </source>
</evidence>
<feature type="transmembrane region" description="Helical" evidence="7">
    <location>
        <begin position="510"/>
        <end position="532"/>
    </location>
</feature>
<dbReference type="Proteomes" id="UP000177622">
    <property type="component" value="Unassembled WGS sequence"/>
</dbReference>
<dbReference type="GO" id="GO:0016020">
    <property type="term" value="C:membrane"/>
    <property type="evidence" value="ECO:0007669"/>
    <property type="project" value="UniProtKB-SubCell"/>
</dbReference>
<evidence type="ECO:0000313" key="10">
    <source>
        <dbReference type="Proteomes" id="UP000177622"/>
    </source>
</evidence>
<sequence length="729" mass="78484">MYRSDDAYNQCPPMEATKVNYEEDKSSPPPFVPKKSDPEIDVELAGPPHKPNEPEPQNSADEGDRVLMRFLAPNQPEVAATARASPLEPLPGKKQKPPPNFGNTPIQSYIKMELPPTRIHGQARSHDQALSNASSKVSSCFHSSNKTFPELKSRLTLPSLQLIQPPHGTILAKHPQSNDNSQPLPSICEALSVLSDFGPPPVNTMSSPYPFSSCPESTTSGNSSSFDRPYPGNYSIPTSPYSQISPLSVKDASTNSPLASRASFWRGYSQFDMMLVQNPYKAPPAPVKIPATGYSTRTEHAGASMGDRVSLASSTSRANEISVGNHQCTIPGCAAEPFKTQYLLNSSHANVHSQDRPYFCPVGGCPRAHGGKGFKRKNEMALGVLGAVLRFTARIRRLGNRNLQVDDYLMMFAMVWYTLLCVALNQVASGGGSNLMTDKDRLHMTPQNKAERVAANGFSSRSWINYIAIYVTIGFVATELSLFLTCRPITQYWAVPTDNYQCPSYQYYEIIQGCISISADIFILLIAIPMLVQVRVPLKQKLILVAIVTAPRLDENLWGTKTSSLLGVGKHVFSLRISFTSVKIGSFYKFLAITALLSSAVLAQDPGPSPSASIGCEPHGDHWHCDGPASTTTALGSSTASEVEATTTSAATSTTSATVTPTLPSPTESVGFEPHKDHWHCDGPVETSSSSASASASAGADDDENGVGARKVEMFLLVGLSVVAAGLDV</sequence>
<reference evidence="9 10" key="1">
    <citation type="journal article" date="2016" name="Sci. Rep.">
        <title>Penicillium arizonense, a new, genome sequenced fungal species, reveals a high chemical diversity in secreted metabolites.</title>
        <authorList>
            <person name="Grijseels S."/>
            <person name="Nielsen J.C."/>
            <person name="Randelovic M."/>
            <person name="Nielsen J."/>
            <person name="Nielsen K.F."/>
            <person name="Workman M."/>
            <person name="Frisvad J.C."/>
        </authorList>
    </citation>
    <scope>NUCLEOTIDE SEQUENCE [LARGE SCALE GENOMIC DNA]</scope>
    <source>
        <strain evidence="9 10">CBS 141311</strain>
    </source>
</reference>
<feature type="region of interest" description="Disordered" evidence="6">
    <location>
        <begin position="608"/>
        <end position="705"/>
    </location>
</feature>
<evidence type="ECO:0000256" key="2">
    <source>
        <dbReference type="ARBA" id="ARBA00022692"/>
    </source>
</evidence>
<feature type="transmembrane region" description="Helical" evidence="7">
    <location>
        <begin position="408"/>
        <end position="428"/>
    </location>
</feature>
<evidence type="ECO:0000256" key="7">
    <source>
        <dbReference type="SAM" id="Phobius"/>
    </source>
</evidence>
<dbReference type="RefSeq" id="XP_022482398.1">
    <property type="nucleotide sequence ID" value="XM_022637742.1"/>
</dbReference>
<dbReference type="PANTHER" id="PTHR33048">
    <property type="entry name" value="PTH11-LIKE INTEGRAL MEMBRANE PROTEIN (AFU_ORTHOLOGUE AFUA_5G11245)"/>
    <property type="match status" value="1"/>
</dbReference>
<feature type="region of interest" description="Disordered" evidence="6">
    <location>
        <begin position="1"/>
        <end position="107"/>
    </location>
</feature>
<dbReference type="PANTHER" id="PTHR33048:SF149">
    <property type="entry name" value="UBID FAMILY DECARBOXYLASE"/>
    <property type="match status" value="1"/>
</dbReference>
<feature type="compositionally biased region" description="Polar residues" evidence="6">
    <location>
        <begin position="208"/>
        <end position="226"/>
    </location>
</feature>
<proteinExistence type="inferred from homology"/>
<protein>
    <recommendedName>
        <fullName evidence="8">Rhodopsin domain-containing protein</fullName>
    </recommendedName>
</protein>
<feature type="compositionally biased region" description="Basic and acidic residues" evidence="6">
    <location>
        <begin position="673"/>
        <end position="683"/>
    </location>
</feature>
<comment type="subcellular location">
    <subcellularLocation>
        <location evidence="1">Membrane</location>
        <topology evidence="1">Multi-pass membrane protein</topology>
    </subcellularLocation>
</comment>
<name>A0A1F5L1Y4_PENAI</name>
<organism evidence="9 10">
    <name type="scientific">Penicillium arizonense</name>
    <dbReference type="NCBI Taxonomy" id="1835702"/>
    <lineage>
        <taxon>Eukaryota</taxon>
        <taxon>Fungi</taxon>
        <taxon>Dikarya</taxon>
        <taxon>Ascomycota</taxon>
        <taxon>Pezizomycotina</taxon>
        <taxon>Eurotiomycetes</taxon>
        <taxon>Eurotiomycetidae</taxon>
        <taxon>Eurotiales</taxon>
        <taxon>Aspergillaceae</taxon>
        <taxon>Penicillium</taxon>
    </lineage>
</organism>
<keyword evidence="2 7" id="KW-0812">Transmembrane</keyword>